<dbReference type="Pfam" id="PF00707">
    <property type="entry name" value="IF3_C"/>
    <property type="match status" value="1"/>
</dbReference>
<comment type="similarity">
    <text evidence="1">Belongs to the IF-3 family.</text>
</comment>
<dbReference type="InParanoid" id="H3GXE0"/>
<dbReference type="GO" id="GO:0032790">
    <property type="term" value="P:ribosome disassembly"/>
    <property type="evidence" value="ECO:0000318"/>
    <property type="project" value="GO_Central"/>
</dbReference>
<accession>H3GXE0</accession>
<reference evidence="6" key="2">
    <citation type="submission" date="2015-06" db="UniProtKB">
        <authorList>
            <consortium name="EnsemblProtists"/>
        </authorList>
    </citation>
    <scope>IDENTIFICATION</scope>
    <source>
        <strain evidence="6">Pr102</strain>
    </source>
</reference>
<dbReference type="InterPro" id="IPR001288">
    <property type="entry name" value="Translation_initiation_fac_3"/>
</dbReference>
<feature type="domain" description="Translation initiation factor 3 C-terminal" evidence="4">
    <location>
        <begin position="104"/>
        <end position="141"/>
    </location>
</feature>
<dbReference type="EnsemblProtists" id="Phyra82251">
    <property type="protein sequence ID" value="Phyra82251"/>
    <property type="gene ID" value="Phyra82251"/>
</dbReference>
<dbReference type="Pfam" id="PF05198">
    <property type="entry name" value="IF3_N"/>
    <property type="match status" value="1"/>
</dbReference>
<dbReference type="HOGENOM" id="CLU_100421_0_0_1"/>
<dbReference type="InterPro" id="IPR036788">
    <property type="entry name" value="T_IF-3_C_sf"/>
</dbReference>
<evidence type="ECO:0000256" key="3">
    <source>
        <dbReference type="ARBA" id="ARBA00022917"/>
    </source>
</evidence>
<dbReference type="GO" id="GO:0005737">
    <property type="term" value="C:cytoplasm"/>
    <property type="evidence" value="ECO:0007669"/>
    <property type="project" value="UniProtKB-ARBA"/>
</dbReference>
<dbReference type="Gene3D" id="3.30.110.10">
    <property type="entry name" value="Translation initiation factor 3 (IF-3), C-terminal domain"/>
    <property type="match status" value="1"/>
</dbReference>
<evidence type="ECO:0008006" key="8">
    <source>
        <dbReference type="Google" id="ProtNLM"/>
    </source>
</evidence>
<name>H3GXE0_PHYRM</name>
<reference evidence="7" key="1">
    <citation type="journal article" date="2006" name="Science">
        <title>Phytophthora genome sequences uncover evolutionary origins and mechanisms of pathogenesis.</title>
        <authorList>
            <person name="Tyler B.M."/>
            <person name="Tripathy S."/>
            <person name="Zhang X."/>
            <person name="Dehal P."/>
            <person name="Jiang R.H."/>
            <person name="Aerts A."/>
            <person name="Arredondo F.D."/>
            <person name="Baxter L."/>
            <person name="Bensasson D."/>
            <person name="Beynon J.L."/>
            <person name="Chapman J."/>
            <person name="Damasceno C.M."/>
            <person name="Dorrance A.E."/>
            <person name="Dou D."/>
            <person name="Dickerman A.W."/>
            <person name="Dubchak I.L."/>
            <person name="Garbelotto M."/>
            <person name="Gijzen M."/>
            <person name="Gordon S.G."/>
            <person name="Govers F."/>
            <person name="Grunwald N.J."/>
            <person name="Huang W."/>
            <person name="Ivors K.L."/>
            <person name="Jones R.W."/>
            <person name="Kamoun S."/>
            <person name="Krampis K."/>
            <person name="Lamour K.H."/>
            <person name="Lee M.K."/>
            <person name="McDonald W.H."/>
            <person name="Medina M."/>
            <person name="Meijer H.J."/>
            <person name="Nordberg E.K."/>
            <person name="Maclean D.J."/>
            <person name="Ospina-Giraldo M.D."/>
            <person name="Morris P.F."/>
            <person name="Phuntumart V."/>
            <person name="Putnam N.H."/>
            <person name="Rash S."/>
            <person name="Rose J.K."/>
            <person name="Sakihama Y."/>
            <person name="Salamov A.A."/>
            <person name="Savidor A."/>
            <person name="Scheuring C.F."/>
            <person name="Smith B.M."/>
            <person name="Sobral B.W."/>
            <person name="Terry A."/>
            <person name="Torto-Alalibo T.A."/>
            <person name="Win J."/>
            <person name="Xu Z."/>
            <person name="Zhang H."/>
            <person name="Grigoriev I.V."/>
            <person name="Rokhsar D.S."/>
            <person name="Boore J.L."/>
        </authorList>
    </citation>
    <scope>NUCLEOTIDE SEQUENCE [LARGE SCALE GENOMIC DNA]</scope>
    <source>
        <strain evidence="7">Pr102</strain>
    </source>
</reference>
<organism evidence="6 7">
    <name type="scientific">Phytophthora ramorum</name>
    <name type="common">Sudden oak death agent</name>
    <dbReference type="NCBI Taxonomy" id="164328"/>
    <lineage>
        <taxon>Eukaryota</taxon>
        <taxon>Sar</taxon>
        <taxon>Stramenopiles</taxon>
        <taxon>Oomycota</taxon>
        <taxon>Peronosporomycetes</taxon>
        <taxon>Peronosporales</taxon>
        <taxon>Peronosporaceae</taxon>
        <taxon>Phytophthora</taxon>
    </lineage>
</organism>
<dbReference type="InterPro" id="IPR019814">
    <property type="entry name" value="Translation_initiation_fac_3_N"/>
</dbReference>
<keyword evidence="7" id="KW-1185">Reference proteome</keyword>
<dbReference type="GO" id="GO:0043022">
    <property type="term" value="F:ribosome binding"/>
    <property type="evidence" value="ECO:0000318"/>
    <property type="project" value="GO_Central"/>
</dbReference>
<dbReference type="AlphaFoldDB" id="H3GXE0"/>
<sequence length="187" mass="20440">MRVSESALVMRGFASAADSKWGVTNNRISARVVSIVDDSGNMRADVPLRQALQEAQSQGVDLVQVSPAGRLPAVCRLFDAKKRLYELKKATKKASKQQKPKADKEVVIGAKIAPNDLNIKVEQLKKFLGKGHKVKVTIKFDQAFHLKQKSLEQLEHIGGLVDAEIGAPSGPPRTQYGGVYVYYSPAI</sequence>
<dbReference type="GO" id="GO:0003743">
    <property type="term" value="F:translation initiation factor activity"/>
    <property type="evidence" value="ECO:0000318"/>
    <property type="project" value="GO_Central"/>
</dbReference>
<dbReference type="PANTHER" id="PTHR10938:SF0">
    <property type="entry name" value="TRANSLATION INITIATION FACTOR IF-3, MITOCHONDRIAL"/>
    <property type="match status" value="1"/>
</dbReference>
<dbReference type="SUPFAM" id="SSF55200">
    <property type="entry name" value="Translation initiation factor IF3, C-terminal domain"/>
    <property type="match status" value="1"/>
</dbReference>
<dbReference type="EMBL" id="DS566066">
    <property type="status" value="NOT_ANNOTATED_CDS"/>
    <property type="molecule type" value="Genomic_DNA"/>
</dbReference>
<proteinExistence type="inferred from homology"/>
<dbReference type="NCBIfam" id="TIGR00168">
    <property type="entry name" value="infC"/>
    <property type="match status" value="1"/>
</dbReference>
<dbReference type="VEuPathDB" id="FungiDB:KRP23_12507"/>
<evidence type="ECO:0000256" key="2">
    <source>
        <dbReference type="ARBA" id="ARBA00022540"/>
    </source>
</evidence>
<dbReference type="eggNOG" id="ENOG502S1NB">
    <property type="taxonomic scope" value="Eukaryota"/>
</dbReference>
<dbReference type="SUPFAM" id="SSF54364">
    <property type="entry name" value="Translation initiation factor IF3, N-terminal domain"/>
    <property type="match status" value="1"/>
</dbReference>
<protein>
    <recommendedName>
        <fullName evidence="8">Translation initiation factor 3 N-terminal domain-containing protein</fullName>
    </recommendedName>
</protein>
<evidence type="ECO:0000259" key="5">
    <source>
        <dbReference type="Pfam" id="PF05198"/>
    </source>
</evidence>
<keyword evidence="3" id="KW-0648">Protein biosynthesis</keyword>
<evidence type="ECO:0000259" key="4">
    <source>
        <dbReference type="Pfam" id="PF00707"/>
    </source>
</evidence>
<dbReference type="PANTHER" id="PTHR10938">
    <property type="entry name" value="TRANSLATION INITIATION FACTOR IF-3"/>
    <property type="match status" value="1"/>
</dbReference>
<dbReference type="InterPro" id="IPR036787">
    <property type="entry name" value="T_IF-3_N_sf"/>
</dbReference>
<evidence type="ECO:0000313" key="6">
    <source>
        <dbReference type="EnsemblProtists" id="Phyra82251"/>
    </source>
</evidence>
<dbReference type="Proteomes" id="UP000005238">
    <property type="component" value="Unassembled WGS sequence"/>
</dbReference>
<keyword evidence="2" id="KW-0396">Initiation factor</keyword>
<evidence type="ECO:0000313" key="7">
    <source>
        <dbReference type="Proteomes" id="UP000005238"/>
    </source>
</evidence>
<dbReference type="InterPro" id="IPR019815">
    <property type="entry name" value="Translation_initiation_fac_3_C"/>
</dbReference>
<dbReference type="OMA" id="WGKINDS"/>
<dbReference type="Gene3D" id="3.10.20.80">
    <property type="entry name" value="Translation initiation factor 3 (IF-3), N-terminal domain"/>
    <property type="match status" value="1"/>
</dbReference>
<dbReference type="VEuPathDB" id="FungiDB:KRP22_13014"/>
<feature type="domain" description="Translation initiation factor 3 N-terminal" evidence="5">
    <location>
        <begin position="24"/>
        <end position="94"/>
    </location>
</feature>
<evidence type="ECO:0000256" key="1">
    <source>
        <dbReference type="ARBA" id="ARBA00005439"/>
    </source>
</evidence>